<dbReference type="Gene3D" id="1.10.10.10">
    <property type="entry name" value="Winged helix-like DNA-binding domain superfamily/Winged helix DNA-binding domain"/>
    <property type="match status" value="1"/>
</dbReference>
<dbReference type="Pfam" id="PF00126">
    <property type="entry name" value="HTH_1"/>
    <property type="match status" value="1"/>
</dbReference>
<dbReference type="InterPro" id="IPR058163">
    <property type="entry name" value="LysR-type_TF_proteobact-type"/>
</dbReference>
<dbReference type="SUPFAM" id="SSF46785">
    <property type="entry name" value="Winged helix' DNA-binding domain"/>
    <property type="match status" value="1"/>
</dbReference>
<dbReference type="PANTHER" id="PTHR30537:SF5">
    <property type="entry name" value="HTH-TYPE TRANSCRIPTIONAL ACTIVATOR TTDR-RELATED"/>
    <property type="match status" value="1"/>
</dbReference>
<dbReference type="RefSeq" id="WP_251777093.1">
    <property type="nucleotide sequence ID" value="NZ_JAMKFE010000003.1"/>
</dbReference>
<keyword evidence="4" id="KW-0804">Transcription</keyword>
<accession>A0ABT0YJL4</accession>
<reference evidence="6" key="1">
    <citation type="submission" date="2022-05" db="EMBL/GenBank/DDBJ databases">
        <title>Schlegelella sp. nov., isolated from mangrove soil.</title>
        <authorList>
            <person name="Liu Y."/>
            <person name="Ge X."/>
            <person name="Liu W."/>
        </authorList>
    </citation>
    <scope>NUCLEOTIDE SEQUENCE</scope>
    <source>
        <strain evidence="6">S2-27</strain>
    </source>
</reference>
<dbReference type="PRINTS" id="PR00039">
    <property type="entry name" value="HTHLYSR"/>
</dbReference>
<feature type="domain" description="HTH lysR-type" evidence="5">
    <location>
        <begin position="7"/>
        <end position="64"/>
    </location>
</feature>
<sequence length="312" mass="34865">MRRLDDINLGSLELFCRVAELQSFTAAAAAAGLTPAAVSRSIARLESRLGSQLFVRTTRRVRLTEGGASYHRQCREALGQLMEAERELTGEQQVPSGTVRVSLPTSYGHHRVLPLLPLFRERYPEVQLEVQLSNRNIDFTAEGYDLAVRGRNPPDSGLVARRLEDAPLVVVASPMYLQRRGTPTSLESLAQHECLHFHLPSSGQLVPWVFRHDGQDREVPVHGALRCADDILAPVTLARHGAGLVQTYRFIVDQDLQAGTLKEVLPGYAGASRPFSLLYPSVRHMPRRVRVFIDFLLEQLPPRLQRTGDRAR</sequence>
<keyword evidence="2" id="KW-0805">Transcription regulation</keyword>
<dbReference type="CDD" id="cd08422">
    <property type="entry name" value="PBP2_CrgA_like"/>
    <property type="match status" value="1"/>
</dbReference>
<dbReference type="PROSITE" id="PS50931">
    <property type="entry name" value="HTH_LYSR"/>
    <property type="match status" value="1"/>
</dbReference>
<gene>
    <name evidence="6" type="ORF">M8A51_05175</name>
</gene>
<dbReference type="InterPro" id="IPR005119">
    <property type="entry name" value="LysR_subst-bd"/>
</dbReference>
<name>A0ABT0YJL4_9BURK</name>
<evidence type="ECO:0000256" key="2">
    <source>
        <dbReference type="ARBA" id="ARBA00023015"/>
    </source>
</evidence>
<dbReference type="InterPro" id="IPR000847">
    <property type="entry name" value="LysR_HTH_N"/>
</dbReference>
<evidence type="ECO:0000259" key="5">
    <source>
        <dbReference type="PROSITE" id="PS50931"/>
    </source>
</evidence>
<dbReference type="InterPro" id="IPR036390">
    <property type="entry name" value="WH_DNA-bd_sf"/>
</dbReference>
<proteinExistence type="inferred from homology"/>
<comment type="similarity">
    <text evidence="1">Belongs to the LysR transcriptional regulatory family.</text>
</comment>
<evidence type="ECO:0000313" key="6">
    <source>
        <dbReference type="EMBL" id="MCM5678920.1"/>
    </source>
</evidence>
<dbReference type="SUPFAM" id="SSF53850">
    <property type="entry name" value="Periplasmic binding protein-like II"/>
    <property type="match status" value="1"/>
</dbReference>
<keyword evidence="7" id="KW-1185">Reference proteome</keyword>
<dbReference type="Proteomes" id="UP001165541">
    <property type="component" value="Unassembled WGS sequence"/>
</dbReference>
<dbReference type="InterPro" id="IPR036388">
    <property type="entry name" value="WH-like_DNA-bd_sf"/>
</dbReference>
<comment type="caution">
    <text evidence="6">The sequence shown here is derived from an EMBL/GenBank/DDBJ whole genome shotgun (WGS) entry which is preliminary data.</text>
</comment>
<evidence type="ECO:0000256" key="4">
    <source>
        <dbReference type="ARBA" id="ARBA00023163"/>
    </source>
</evidence>
<organism evidence="6 7">
    <name type="scientific">Caldimonas mangrovi</name>
    <dbReference type="NCBI Taxonomy" id="2944811"/>
    <lineage>
        <taxon>Bacteria</taxon>
        <taxon>Pseudomonadati</taxon>
        <taxon>Pseudomonadota</taxon>
        <taxon>Betaproteobacteria</taxon>
        <taxon>Burkholderiales</taxon>
        <taxon>Sphaerotilaceae</taxon>
        <taxon>Caldimonas</taxon>
    </lineage>
</organism>
<evidence type="ECO:0000313" key="7">
    <source>
        <dbReference type="Proteomes" id="UP001165541"/>
    </source>
</evidence>
<dbReference type="PANTHER" id="PTHR30537">
    <property type="entry name" value="HTH-TYPE TRANSCRIPTIONAL REGULATOR"/>
    <property type="match status" value="1"/>
</dbReference>
<keyword evidence="3" id="KW-0238">DNA-binding</keyword>
<evidence type="ECO:0000256" key="3">
    <source>
        <dbReference type="ARBA" id="ARBA00023125"/>
    </source>
</evidence>
<evidence type="ECO:0000256" key="1">
    <source>
        <dbReference type="ARBA" id="ARBA00009437"/>
    </source>
</evidence>
<dbReference type="Gene3D" id="3.40.190.290">
    <property type="match status" value="1"/>
</dbReference>
<protein>
    <submittedName>
        <fullName evidence="6">LysR substrate-binding domain-containing protein</fullName>
    </submittedName>
</protein>
<dbReference type="EMBL" id="JAMKFE010000003">
    <property type="protein sequence ID" value="MCM5678920.1"/>
    <property type="molecule type" value="Genomic_DNA"/>
</dbReference>
<dbReference type="Pfam" id="PF03466">
    <property type="entry name" value="LysR_substrate"/>
    <property type="match status" value="1"/>
</dbReference>